<dbReference type="RefSeq" id="XP_008081725.1">
    <property type="nucleotide sequence ID" value="XM_008083534.1"/>
</dbReference>
<dbReference type="HOGENOM" id="CLU_054974_0_2_1"/>
<dbReference type="GO" id="GO:0005634">
    <property type="term" value="C:nucleus"/>
    <property type="evidence" value="ECO:0007669"/>
    <property type="project" value="TreeGrafter"/>
</dbReference>
<dbReference type="InterPro" id="IPR017926">
    <property type="entry name" value="GATASE"/>
</dbReference>
<organism evidence="2 3">
    <name type="scientific">Glarea lozoyensis (strain ATCC 20868 / MF5171)</name>
    <dbReference type="NCBI Taxonomy" id="1116229"/>
    <lineage>
        <taxon>Eukaryota</taxon>
        <taxon>Fungi</taxon>
        <taxon>Dikarya</taxon>
        <taxon>Ascomycota</taxon>
        <taxon>Pezizomycotina</taxon>
        <taxon>Leotiomycetes</taxon>
        <taxon>Helotiales</taxon>
        <taxon>Helotiaceae</taxon>
        <taxon>Glarea</taxon>
    </lineage>
</organism>
<proteinExistence type="predicted"/>
<keyword evidence="2" id="KW-0808">Transferase</keyword>
<dbReference type="SUPFAM" id="SSF52317">
    <property type="entry name" value="Class I glutamine amidotransferase-like"/>
    <property type="match status" value="1"/>
</dbReference>
<feature type="domain" description="Glutamine amidotransferase" evidence="1">
    <location>
        <begin position="46"/>
        <end position="216"/>
    </location>
</feature>
<dbReference type="GeneID" id="19471793"/>
<dbReference type="InterPro" id="IPR029062">
    <property type="entry name" value="Class_I_gatase-like"/>
</dbReference>
<dbReference type="OMA" id="LQMIHGD"/>
<dbReference type="GO" id="GO:0005829">
    <property type="term" value="C:cytosol"/>
    <property type="evidence" value="ECO:0007669"/>
    <property type="project" value="TreeGrafter"/>
</dbReference>
<dbReference type="Proteomes" id="UP000016922">
    <property type="component" value="Unassembled WGS sequence"/>
</dbReference>
<dbReference type="EMBL" id="KE145362">
    <property type="protein sequence ID" value="EPE31450.1"/>
    <property type="molecule type" value="Genomic_DNA"/>
</dbReference>
<dbReference type="AlphaFoldDB" id="S3D0S0"/>
<dbReference type="GO" id="GO:0016740">
    <property type="term" value="F:transferase activity"/>
    <property type="evidence" value="ECO:0007669"/>
    <property type="project" value="UniProtKB-KW"/>
</dbReference>
<evidence type="ECO:0000313" key="2">
    <source>
        <dbReference type="EMBL" id="EPE31450.1"/>
    </source>
</evidence>
<gene>
    <name evidence="2" type="ORF">GLAREA_12753</name>
</gene>
<protein>
    <submittedName>
        <fullName evidence="2">Class I glutamine amidotransferase-like protein</fullName>
    </submittedName>
</protein>
<sequence>MPAPLHIAILDCDIPVPNVYAARNYYSDIFASLLRDAASKSAEFEGLELKFSRYDSMKGEEPSDEELRGLDGIIITGSASSAYDKVPWIEALTALCHKIYTQHPHIRIFGSCFGHQLLSHVLFSPPGQNIVCKDPNGWELGVHPITLSPQFQAHFGPVTSNPERPNELRLQFVHADHVDLHELPEGFVSVGRSSHCGLQGVWKRGRVLTYQGHAEFDRFVNCETLRVFGKVIWEEEFIKRALEQVDQDDDAVWAAGVMLRFFLEDGEGLERTKEMVLERTEASTGSFLRFQMEKMARLLQYVQEMWSSWFSTGWKSKEHIE</sequence>
<keyword evidence="3" id="KW-1185">Reference proteome</keyword>
<evidence type="ECO:0000313" key="3">
    <source>
        <dbReference type="Proteomes" id="UP000016922"/>
    </source>
</evidence>
<dbReference type="CDD" id="cd01741">
    <property type="entry name" value="GATase1_1"/>
    <property type="match status" value="1"/>
</dbReference>
<evidence type="ECO:0000259" key="1">
    <source>
        <dbReference type="Pfam" id="PF00117"/>
    </source>
</evidence>
<name>S3D0S0_GLAL2</name>
<dbReference type="eggNOG" id="KOG3179">
    <property type="taxonomic scope" value="Eukaryota"/>
</dbReference>
<dbReference type="STRING" id="1116229.S3D0S0"/>
<dbReference type="OrthoDB" id="1669814at2759"/>
<dbReference type="Gene3D" id="3.40.50.880">
    <property type="match status" value="1"/>
</dbReference>
<dbReference type="Pfam" id="PF00117">
    <property type="entry name" value="GATase"/>
    <property type="match status" value="1"/>
</dbReference>
<reference evidence="2 3" key="1">
    <citation type="journal article" date="2013" name="BMC Genomics">
        <title>Genomics-driven discovery of the pneumocandin biosynthetic gene cluster in the fungus Glarea lozoyensis.</title>
        <authorList>
            <person name="Chen L."/>
            <person name="Yue Q."/>
            <person name="Zhang X."/>
            <person name="Xiang M."/>
            <person name="Wang C."/>
            <person name="Li S."/>
            <person name="Che Y."/>
            <person name="Ortiz-Lopez F.J."/>
            <person name="Bills G.F."/>
            <person name="Liu X."/>
            <person name="An Z."/>
        </authorList>
    </citation>
    <scope>NUCLEOTIDE SEQUENCE [LARGE SCALE GENOMIC DNA]</scope>
    <source>
        <strain evidence="3">ATCC 20868 / MF5171</strain>
    </source>
</reference>
<dbReference type="PANTHER" id="PTHR42695:SF6">
    <property type="entry name" value="GLUTAMINE AMIDOTRANSFERASE DOMAIN-CONTAINING PROTEIN"/>
    <property type="match status" value="1"/>
</dbReference>
<dbReference type="PANTHER" id="PTHR42695">
    <property type="entry name" value="GLUTAMINE AMIDOTRANSFERASE YLR126C-RELATED"/>
    <property type="match status" value="1"/>
</dbReference>
<dbReference type="KEGG" id="glz:GLAREA_12753"/>
<accession>S3D0S0</accession>
<keyword evidence="2" id="KW-0315">Glutamine amidotransferase</keyword>
<dbReference type="InterPro" id="IPR044992">
    <property type="entry name" value="ChyE-like"/>
</dbReference>